<dbReference type="GO" id="GO:0006289">
    <property type="term" value="P:nucleotide-excision repair"/>
    <property type="evidence" value="ECO:0007669"/>
    <property type="project" value="TreeGrafter"/>
</dbReference>
<sequence>MEENNSLYLDFNSQNEFMTETAEQPSDLIIPLLRYQKEWLAWALKQESIARGGILADDMGMGKTVQAIALVLAKRETQLAISHSGLLSPAPYILPTVKGTLVICPVVAMIQWINEIDHFTTKGSNTILVYHGANREKNIGRFAEYDFVITTYLTLETEYRKNIMILHSINWNLLPKRTSVPSQGRGKVVYTGPTTLLSQGIFIYLTKKSVQSSHLYVLCETLFIQSFLANYTFAAQAHCEKDISSNTTRVILALESSYKWALSVTPLQNRVRELYSLLCFLSVSYKLFLTHTTSAKNYIASPIQFQGNHGFGRDAMVLLKHKILKTIMLRRTKKGRVADLGLPQRIVTLREDCFDVKEEEYYRSLWDESRALLNMYAVHHPYLVEYSSSALARNGRTTNAIYVEQPCGLCHNLVEDPIAVHHPYLVEYSSSALARSGRTTNAIYVEQPCGEKCSLRLTIDTKTNRVVFAEGGKDLFCFLMILVELPIAIFMNHIQTN</sequence>
<reference evidence="5 6" key="1">
    <citation type="submission" date="2020-09" db="EMBL/GenBank/DDBJ databases">
        <title>De no assembly of potato wild relative species, Solanum commersonii.</title>
        <authorList>
            <person name="Cho K."/>
        </authorList>
    </citation>
    <scope>NUCLEOTIDE SEQUENCE [LARGE SCALE GENOMIC DNA]</scope>
    <source>
        <strain evidence="5">LZ3.2</strain>
        <tissue evidence="5">Leaf</tissue>
    </source>
</reference>
<dbReference type="SMART" id="SM00487">
    <property type="entry name" value="DEXDc"/>
    <property type="match status" value="1"/>
</dbReference>
<organism evidence="5 6">
    <name type="scientific">Solanum commersonii</name>
    <name type="common">Commerson's wild potato</name>
    <name type="synonym">Commerson's nightshade</name>
    <dbReference type="NCBI Taxonomy" id="4109"/>
    <lineage>
        <taxon>Eukaryota</taxon>
        <taxon>Viridiplantae</taxon>
        <taxon>Streptophyta</taxon>
        <taxon>Embryophyta</taxon>
        <taxon>Tracheophyta</taxon>
        <taxon>Spermatophyta</taxon>
        <taxon>Magnoliopsida</taxon>
        <taxon>eudicotyledons</taxon>
        <taxon>Gunneridae</taxon>
        <taxon>Pentapetalae</taxon>
        <taxon>asterids</taxon>
        <taxon>lamiids</taxon>
        <taxon>Solanales</taxon>
        <taxon>Solanaceae</taxon>
        <taxon>Solanoideae</taxon>
        <taxon>Solaneae</taxon>
        <taxon>Solanum</taxon>
    </lineage>
</organism>
<dbReference type="Proteomes" id="UP000824120">
    <property type="component" value="Chromosome 5"/>
</dbReference>
<dbReference type="InterPro" id="IPR027417">
    <property type="entry name" value="P-loop_NTPase"/>
</dbReference>
<evidence type="ECO:0000256" key="2">
    <source>
        <dbReference type="ARBA" id="ARBA00022801"/>
    </source>
</evidence>
<dbReference type="AlphaFoldDB" id="A0A9J5Z4G4"/>
<dbReference type="GO" id="GO:0008094">
    <property type="term" value="F:ATP-dependent activity, acting on DNA"/>
    <property type="evidence" value="ECO:0007669"/>
    <property type="project" value="TreeGrafter"/>
</dbReference>
<keyword evidence="6" id="KW-1185">Reference proteome</keyword>
<feature type="domain" description="Helicase ATP-binding" evidence="4">
    <location>
        <begin position="44"/>
        <end position="284"/>
    </location>
</feature>
<dbReference type="PANTHER" id="PTHR45626:SF30">
    <property type="entry name" value="HELICASE ATP-BINDING DOMAIN-CONTAINING PROTEIN"/>
    <property type="match status" value="1"/>
</dbReference>
<dbReference type="GO" id="GO:0005524">
    <property type="term" value="F:ATP binding"/>
    <property type="evidence" value="ECO:0007669"/>
    <property type="project" value="UniProtKB-KW"/>
</dbReference>
<evidence type="ECO:0000256" key="3">
    <source>
        <dbReference type="ARBA" id="ARBA00022840"/>
    </source>
</evidence>
<dbReference type="OrthoDB" id="2018268at2759"/>
<dbReference type="InterPro" id="IPR038718">
    <property type="entry name" value="SNF2-like_sf"/>
</dbReference>
<evidence type="ECO:0000259" key="4">
    <source>
        <dbReference type="PROSITE" id="PS51192"/>
    </source>
</evidence>
<keyword evidence="1" id="KW-0547">Nucleotide-binding</keyword>
<dbReference type="SUPFAM" id="SSF52540">
    <property type="entry name" value="P-loop containing nucleoside triphosphate hydrolases"/>
    <property type="match status" value="1"/>
</dbReference>
<protein>
    <recommendedName>
        <fullName evidence="4">Helicase ATP-binding domain-containing protein</fullName>
    </recommendedName>
</protein>
<dbReference type="InterPro" id="IPR014001">
    <property type="entry name" value="Helicase_ATP-bd"/>
</dbReference>
<dbReference type="Gene3D" id="3.40.50.10810">
    <property type="entry name" value="Tandem AAA-ATPase domain"/>
    <property type="match status" value="2"/>
</dbReference>
<dbReference type="Pfam" id="PF00176">
    <property type="entry name" value="SNF2-rel_dom"/>
    <property type="match status" value="2"/>
</dbReference>
<keyword evidence="3" id="KW-0067">ATP-binding</keyword>
<proteinExistence type="predicted"/>
<dbReference type="PROSITE" id="PS51192">
    <property type="entry name" value="HELICASE_ATP_BIND_1"/>
    <property type="match status" value="1"/>
</dbReference>
<accession>A0A9J5Z4G4</accession>
<dbReference type="GO" id="GO:0005634">
    <property type="term" value="C:nucleus"/>
    <property type="evidence" value="ECO:0007669"/>
    <property type="project" value="TreeGrafter"/>
</dbReference>
<dbReference type="InterPro" id="IPR000330">
    <property type="entry name" value="SNF2_N"/>
</dbReference>
<evidence type="ECO:0000313" key="6">
    <source>
        <dbReference type="Proteomes" id="UP000824120"/>
    </source>
</evidence>
<evidence type="ECO:0000313" key="5">
    <source>
        <dbReference type="EMBL" id="KAG5606824.1"/>
    </source>
</evidence>
<dbReference type="PANTHER" id="PTHR45626">
    <property type="entry name" value="TRANSCRIPTION TERMINATION FACTOR 2-RELATED"/>
    <property type="match status" value="1"/>
</dbReference>
<dbReference type="CDD" id="cd18008">
    <property type="entry name" value="DEXDc_SHPRH-like"/>
    <property type="match status" value="1"/>
</dbReference>
<dbReference type="InterPro" id="IPR050628">
    <property type="entry name" value="SNF2_RAD54_helicase_TF"/>
</dbReference>
<gene>
    <name evidence="5" type="ORF">H5410_028316</name>
</gene>
<keyword evidence="2" id="KW-0378">Hydrolase</keyword>
<dbReference type="EMBL" id="JACXVP010000005">
    <property type="protein sequence ID" value="KAG5606824.1"/>
    <property type="molecule type" value="Genomic_DNA"/>
</dbReference>
<dbReference type="GO" id="GO:0016787">
    <property type="term" value="F:hydrolase activity"/>
    <property type="evidence" value="ECO:0007669"/>
    <property type="project" value="UniProtKB-KW"/>
</dbReference>
<evidence type="ECO:0000256" key="1">
    <source>
        <dbReference type="ARBA" id="ARBA00022741"/>
    </source>
</evidence>
<name>A0A9J5Z4G4_SOLCO</name>
<comment type="caution">
    <text evidence="5">The sequence shown here is derived from an EMBL/GenBank/DDBJ whole genome shotgun (WGS) entry which is preliminary data.</text>
</comment>